<organism evidence="8 9">
    <name type="scientific">Ditylenchus dipsaci</name>
    <dbReference type="NCBI Taxonomy" id="166011"/>
    <lineage>
        <taxon>Eukaryota</taxon>
        <taxon>Metazoa</taxon>
        <taxon>Ecdysozoa</taxon>
        <taxon>Nematoda</taxon>
        <taxon>Chromadorea</taxon>
        <taxon>Rhabditida</taxon>
        <taxon>Tylenchina</taxon>
        <taxon>Tylenchomorpha</taxon>
        <taxon>Sphaerularioidea</taxon>
        <taxon>Anguinidae</taxon>
        <taxon>Anguininae</taxon>
        <taxon>Ditylenchus</taxon>
    </lineage>
</organism>
<comment type="caution">
    <text evidence="6">Lacks conserved residue(s) required for the propagation of feature annotation.</text>
</comment>
<proteinExistence type="inferred from homology"/>
<keyword evidence="5 6" id="KW-0472">Membrane</keyword>
<keyword evidence="8" id="KW-1185">Reference proteome</keyword>
<feature type="transmembrane region" description="Helical" evidence="6">
    <location>
        <begin position="444"/>
        <end position="464"/>
    </location>
</feature>
<evidence type="ECO:0000313" key="8">
    <source>
        <dbReference type="Proteomes" id="UP000887574"/>
    </source>
</evidence>
<dbReference type="AlphaFoldDB" id="A0A915EGK5"/>
<name>A0A915EGK5_9BILA</name>
<dbReference type="Pfam" id="PF04547">
    <property type="entry name" value="Anoctamin"/>
    <property type="match status" value="2"/>
</dbReference>
<dbReference type="GO" id="GO:0005254">
    <property type="term" value="F:chloride channel activity"/>
    <property type="evidence" value="ECO:0007669"/>
    <property type="project" value="TreeGrafter"/>
</dbReference>
<evidence type="ECO:0000256" key="6">
    <source>
        <dbReference type="RuleBase" id="RU280814"/>
    </source>
</evidence>
<evidence type="ECO:0000313" key="9">
    <source>
        <dbReference type="WBParaSite" id="jg6462"/>
    </source>
</evidence>
<sequence>MIRSRSRSHVPTDQIFRFRQKQPQFFLFDECFLEQCCQNENIQDGSSDAKNSAADSRSATHLPHSPKLFLSSVTKTDQPKEGILATLWRLFQAPRDMLQGRLGDLIQDGIAEGQRFALSSDLWPTCASARVQQTSSRLIIDVFKNYAPQLKVEVRYHRLTNSYAFYITANYLSLLKVLAQTFNWGMLHDFCVEQAHCFENIENKAEFLEGWERSLILKQMVDMIRAPKGGLKFKFNGQSEQVEKVFNFQIAEGRAVVSALRSLGVVEFMLPLHETHKLKWLQKQWVFAFFEPQPLEQIKEYFGTEISLYFAWLGHLTTALWAPAILGTLMFMLGGFKLNRLTHLEADDTDNLLLSDICFVAFALFNCVWSTTYLELPAFKGDSVSPNPVTGRLEPSYPAWKNALIRYGLTYPATLLCILLVLLVLFCMLRLQDLTDLYFKKSPLYLRWITYVPMVVQALVIMVGDNCYRHLAIFFNDLENYRTDEEYENF</sequence>
<feature type="domain" description="Anoctamin transmembrane" evidence="7">
    <location>
        <begin position="298"/>
        <end position="376"/>
    </location>
</feature>
<dbReference type="PANTHER" id="PTHR12308:SF51">
    <property type="entry name" value="ANOCTAMIN-8"/>
    <property type="match status" value="1"/>
</dbReference>
<feature type="transmembrane region" description="Helical" evidence="6">
    <location>
        <begin position="409"/>
        <end position="432"/>
    </location>
</feature>
<dbReference type="InterPro" id="IPR007632">
    <property type="entry name" value="Anoctamin"/>
</dbReference>
<evidence type="ECO:0000256" key="5">
    <source>
        <dbReference type="ARBA" id="ARBA00023136"/>
    </source>
</evidence>
<evidence type="ECO:0000256" key="1">
    <source>
        <dbReference type="ARBA" id="ARBA00004141"/>
    </source>
</evidence>
<protein>
    <recommendedName>
        <fullName evidence="6">Anoctamin</fullName>
    </recommendedName>
</protein>
<comment type="subcellular location">
    <subcellularLocation>
        <location evidence="1 6">Membrane</location>
        <topology evidence="1 6">Multi-pass membrane protein</topology>
    </subcellularLocation>
</comment>
<dbReference type="Proteomes" id="UP000887574">
    <property type="component" value="Unplaced"/>
</dbReference>
<accession>A0A915EGK5</accession>
<evidence type="ECO:0000256" key="2">
    <source>
        <dbReference type="ARBA" id="ARBA00009671"/>
    </source>
</evidence>
<comment type="similarity">
    <text evidence="2 6">Belongs to the anoctamin family.</text>
</comment>
<feature type="domain" description="Anoctamin transmembrane" evidence="7">
    <location>
        <begin position="377"/>
        <end position="489"/>
    </location>
</feature>
<evidence type="ECO:0000256" key="4">
    <source>
        <dbReference type="ARBA" id="ARBA00022989"/>
    </source>
</evidence>
<evidence type="ECO:0000259" key="7">
    <source>
        <dbReference type="Pfam" id="PF04547"/>
    </source>
</evidence>
<dbReference type="InterPro" id="IPR049452">
    <property type="entry name" value="Anoctamin_TM"/>
</dbReference>
<reference evidence="9" key="1">
    <citation type="submission" date="2022-11" db="UniProtKB">
        <authorList>
            <consortium name="WormBaseParasite"/>
        </authorList>
    </citation>
    <scope>IDENTIFICATION</scope>
</reference>
<keyword evidence="4 6" id="KW-1133">Transmembrane helix</keyword>
<keyword evidence="3 6" id="KW-0812">Transmembrane</keyword>
<dbReference type="WBParaSite" id="jg6462">
    <property type="protein sequence ID" value="jg6462"/>
    <property type="gene ID" value="jg6462"/>
</dbReference>
<feature type="transmembrane region" description="Helical" evidence="6">
    <location>
        <begin position="309"/>
        <end position="333"/>
    </location>
</feature>
<evidence type="ECO:0000256" key="3">
    <source>
        <dbReference type="ARBA" id="ARBA00022692"/>
    </source>
</evidence>
<feature type="transmembrane region" description="Helical" evidence="6">
    <location>
        <begin position="353"/>
        <end position="374"/>
    </location>
</feature>
<dbReference type="PANTHER" id="PTHR12308">
    <property type="entry name" value="ANOCTAMIN"/>
    <property type="match status" value="1"/>
</dbReference>
<dbReference type="GO" id="GO:0005886">
    <property type="term" value="C:plasma membrane"/>
    <property type="evidence" value="ECO:0007669"/>
    <property type="project" value="TreeGrafter"/>
</dbReference>